<keyword evidence="7" id="KW-0653">Protein transport</keyword>
<dbReference type="GO" id="GO:0098797">
    <property type="term" value="C:plasma membrane protein complex"/>
    <property type="evidence" value="ECO:0007669"/>
    <property type="project" value="TreeGrafter"/>
</dbReference>
<keyword evidence="3" id="KW-0813">Transport</keyword>
<evidence type="ECO:0000313" key="12">
    <source>
        <dbReference type="EMBL" id="PRY44099.1"/>
    </source>
</evidence>
<dbReference type="GO" id="GO:0031992">
    <property type="term" value="F:energy transducer activity"/>
    <property type="evidence" value="ECO:0007669"/>
    <property type="project" value="InterPro"/>
</dbReference>
<proteinExistence type="inferred from homology"/>
<name>A0A2T0TEK3_9BACT</name>
<evidence type="ECO:0000256" key="9">
    <source>
        <dbReference type="ARBA" id="ARBA00023136"/>
    </source>
</evidence>
<dbReference type="GO" id="GO:0015891">
    <property type="term" value="P:siderophore transport"/>
    <property type="evidence" value="ECO:0007669"/>
    <property type="project" value="InterPro"/>
</dbReference>
<dbReference type="InterPro" id="IPR006260">
    <property type="entry name" value="TonB/TolA_C"/>
</dbReference>
<dbReference type="PANTHER" id="PTHR33446:SF2">
    <property type="entry name" value="PROTEIN TONB"/>
    <property type="match status" value="1"/>
</dbReference>
<accession>A0A2T0TEK3</accession>
<comment type="subcellular location">
    <subcellularLocation>
        <location evidence="1">Cell inner membrane</location>
        <topology evidence="1">Single-pass membrane protein</topology>
        <orientation evidence="1">Periplasmic side</orientation>
    </subcellularLocation>
</comment>
<evidence type="ECO:0000256" key="6">
    <source>
        <dbReference type="ARBA" id="ARBA00022692"/>
    </source>
</evidence>
<sequence>MTYIRFVPLLLCLLFCFNKPLSAQSAVAQDLLLREPKQTGEIYTVVDKQPSFPGGPSALQDYIRRNQIYPEAAKKANISGRVFVAFIVNTDGSIQNVDLLKGIGMGCDEEAIRLVKRMPKWIPGKLDSKIVRVKYNLPILFDMAN</sequence>
<dbReference type="Gene3D" id="3.30.1150.10">
    <property type="match status" value="1"/>
</dbReference>
<dbReference type="InterPro" id="IPR051045">
    <property type="entry name" value="TonB-dependent_transducer"/>
</dbReference>
<dbReference type="PRINTS" id="PR01374">
    <property type="entry name" value="TONBPROTEIN"/>
</dbReference>
<dbReference type="OrthoDB" id="9812355at2"/>
<evidence type="ECO:0000256" key="2">
    <source>
        <dbReference type="ARBA" id="ARBA00006555"/>
    </source>
</evidence>
<gene>
    <name evidence="12" type="ORF">CLV58_10368</name>
</gene>
<dbReference type="AlphaFoldDB" id="A0A2T0TEK3"/>
<dbReference type="RefSeq" id="WP_106136526.1">
    <property type="nucleotide sequence ID" value="NZ_PVTE01000003.1"/>
</dbReference>
<evidence type="ECO:0000313" key="13">
    <source>
        <dbReference type="Proteomes" id="UP000238375"/>
    </source>
</evidence>
<reference evidence="12 13" key="1">
    <citation type="submission" date="2018-03" db="EMBL/GenBank/DDBJ databases">
        <title>Genomic Encyclopedia of Archaeal and Bacterial Type Strains, Phase II (KMG-II): from individual species to whole genera.</title>
        <authorList>
            <person name="Goeker M."/>
        </authorList>
    </citation>
    <scope>NUCLEOTIDE SEQUENCE [LARGE SCALE GENOMIC DNA]</scope>
    <source>
        <strain evidence="12 13">DSM 28354</strain>
    </source>
</reference>
<evidence type="ECO:0000256" key="1">
    <source>
        <dbReference type="ARBA" id="ARBA00004383"/>
    </source>
</evidence>
<dbReference type="GO" id="GO:0015031">
    <property type="term" value="P:protein transport"/>
    <property type="evidence" value="ECO:0007669"/>
    <property type="project" value="UniProtKB-KW"/>
</dbReference>
<dbReference type="Proteomes" id="UP000238375">
    <property type="component" value="Unassembled WGS sequence"/>
</dbReference>
<feature type="domain" description="TonB C-terminal" evidence="11">
    <location>
        <begin position="54"/>
        <end position="145"/>
    </location>
</feature>
<protein>
    <submittedName>
        <fullName evidence="12">TonB family protein</fullName>
    </submittedName>
</protein>
<evidence type="ECO:0000256" key="5">
    <source>
        <dbReference type="ARBA" id="ARBA00022519"/>
    </source>
</evidence>
<dbReference type="Pfam" id="PF03544">
    <property type="entry name" value="TonB_C"/>
    <property type="match status" value="1"/>
</dbReference>
<evidence type="ECO:0000259" key="11">
    <source>
        <dbReference type="PROSITE" id="PS52015"/>
    </source>
</evidence>
<dbReference type="EMBL" id="PVTE01000003">
    <property type="protein sequence ID" value="PRY44099.1"/>
    <property type="molecule type" value="Genomic_DNA"/>
</dbReference>
<evidence type="ECO:0000256" key="8">
    <source>
        <dbReference type="ARBA" id="ARBA00022989"/>
    </source>
</evidence>
<evidence type="ECO:0000256" key="3">
    <source>
        <dbReference type="ARBA" id="ARBA00022448"/>
    </source>
</evidence>
<feature type="signal peptide" evidence="10">
    <location>
        <begin position="1"/>
        <end position="28"/>
    </location>
</feature>
<keyword evidence="4" id="KW-1003">Cell membrane</keyword>
<keyword evidence="8" id="KW-1133">Transmembrane helix</keyword>
<dbReference type="InterPro" id="IPR003538">
    <property type="entry name" value="TonB"/>
</dbReference>
<evidence type="ECO:0000256" key="4">
    <source>
        <dbReference type="ARBA" id="ARBA00022475"/>
    </source>
</evidence>
<dbReference type="InterPro" id="IPR037682">
    <property type="entry name" value="TonB_C"/>
</dbReference>
<comment type="similarity">
    <text evidence="2">Belongs to the TonB family.</text>
</comment>
<dbReference type="GO" id="GO:0030288">
    <property type="term" value="C:outer membrane-bounded periplasmic space"/>
    <property type="evidence" value="ECO:0007669"/>
    <property type="project" value="InterPro"/>
</dbReference>
<comment type="caution">
    <text evidence="12">The sequence shown here is derived from an EMBL/GenBank/DDBJ whole genome shotgun (WGS) entry which is preliminary data.</text>
</comment>
<keyword evidence="5" id="KW-0997">Cell inner membrane</keyword>
<dbReference type="NCBIfam" id="TIGR01352">
    <property type="entry name" value="tonB_Cterm"/>
    <property type="match status" value="1"/>
</dbReference>
<keyword evidence="9" id="KW-0472">Membrane</keyword>
<keyword evidence="6" id="KW-0812">Transmembrane</keyword>
<evidence type="ECO:0000256" key="7">
    <source>
        <dbReference type="ARBA" id="ARBA00022927"/>
    </source>
</evidence>
<dbReference type="SUPFAM" id="SSF74653">
    <property type="entry name" value="TolA/TonB C-terminal domain"/>
    <property type="match status" value="1"/>
</dbReference>
<organism evidence="12 13">
    <name type="scientific">Spirosoma oryzae</name>
    <dbReference type="NCBI Taxonomy" id="1469603"/>
    <lineage>
        <taxon>Bacteria</taxon>
        <taxon>Pseudomonadati</taxon>
        <taxon>Bacteroidota</taxon>
        <taxon>Cytophagia</taxon>
        <taxon>Cytophagales</taxon>
        <taxon>Cytophagaceae</taxon>
        <taxon>Spirosoma</taxon>
    </lineage>
</organism>
<dbReference type="GO" id="GO:0055085">
    <property type="term" value="P:transmembrane transport"/>
    <property type="evidence" value="ECO:0007669"/>
    <property type="project" value="InterPro"/>
</dbReference>
<keyword evidence="10" id="KW-0732">Signal</keyword>
<feature type="chain" id="PRO_5015636262" evidence="10">
    <location>
        <begin position="29"/>
        <end position="145"/>
    </location>
</feature>
<keyword evidence="13" id="KW-1185">Reference proteome</keyword>
<dbReference type="PANTHER" id="PTHR33446">
    <property type="entry name" value="PROTEIN TONB-RELATED"/>
    <property type="match status" value="1"/>
</dbReference>
<evidence type="ECO:0000256" key="10">
    <source>
        <dbReference type="SAM" id="SignalP"/>
    </source>
</evidence>
<dbReference type="PROSITE" id="PS52015">
    <property type="entry name" value="TONB_CTD"/>
    <property type="match status" value="1"/>
</dbReference>